<evidence type="ECO:0000256" key="1">
    <source>
        <dbReference type="ARBA" id="ARBA00004370"/>
    </source>
</evidence>
<dbReference type="InterPro" id="IPR001611">
    <property type="entry name" value="Leu-rich_rpt"/>
</dbReference>
<accession>A0AAD6LD35</accession>
<keyword evidence="6" id="KW-0325">Glycoprotein</keyword>
<dbReference type="PRINTS" id="PR00019">
    <property type="entry name" value="LEURICHRPT"/>
</dbReference>
<dbReference type="FunFam" id="3.80.10.10:FF:000041">
    <property type="entry name" value="LRR receptor-like serine/threonine-protein kinase ERECTA"/>
    <property type="match status" value="1"/>
</dbReference>
<protein>
    <recommendedName>
        <fullName evidence="8">Leucine-rich repeat-containing N-terminal plant-type domain-containing protein</fullName>
    </recommendedName>
</protein>
<dbReference type="EMBL" id="JAQIZT010000018">
    <property type="protein sequence ID" value="KAJ6958414.1"/>
    <property type="molecule type" value="Genomic_DNA"/>
</dbReference>
<feature type="domain" description="Leucine-rich repeat-containing N-terminal plant-type" evidence="8">
    <location>
        <begin position="29"/>
        <end position="69"/>
    </location>
</feature>
<keyword evidence="10" id="KW-1185">Reference proteome</keyword>
<organism evidence="9 10">
    <name type="scientific">Populus alba x Populus x berolinensis</name>
    <dbReference type="NCBI Taxonomy" id="444605"/>
    <lineage>
        <taxon>Eukaryota</taxon>
        <taxon>Viridiplantae</taxon>
        <taxon>Streptophyta</taxon>
        <taxon>Embryophyta</taxon>
        <taxon>Tracheophyta</taxon>
        <taxon>Spermatophyta</taxon>
        <taxon>Magnoliopsida</taxon>
        <taxon>eudicotyledons</taxon>
        <taxon>Gunneridae</taxon>
        <taxon>Pentapetalae</taxon>
        <taxon>rosids</taxon>
        <taxon>fabids</taxon>
        <taxon>Malpighiales</taxon>
        <taxon>Salicaceae</taxon>
        <taxon>Saliceae</taxon>
        <taxon>Populus</taxon>
    </lineage>
</organism>
<keyword evidence="3 7" id="KW-0732">Signal</keyword>
<dbReference type="Proteomes" id="UP001164929">
    <property type="component" value="Chromosome 18"/>
</dbReference>
<dbReference type="Pfam" id="PF08263">
    <property type="entry name" value="LRRNT_2"/>
    <property type="match status" value="1"/>
</dbReference>
<dbReference type="InterPro" id="IPR013210">
    <property type="entry name" value="LRR_N_plant-typ"/>
</dbReference>
<reference evidence="9 10" key="1">
    <citation type="journal article" date="2023" name="Mol. Ecol. Resour.">
        <title>Chromosome-level genome assembly of a triploid poplar Populus alba 'Berolinensis'.</title>
        <authorList>
            <person name="Chen S."/>
            <person name="Yu Y."/>
            <person name="Wang X."/>
            <person name="Wang S."/>
            <person name="Zhang T."/>
            <person name="Zhou Y."/>
            <person name="He R."/>
            <person name="Meng N."/>
            <person name="Wang Y."/>
            <person name="Liu W."/>
            <person name="Liu Z."/>
            <person name="Liu J."/>
            <person name="Guo Q."/>
            <person name="Huang H."/>
            <person name="Sederoff R.R."/>
            <person name="Wang G."/>
            <person name="Qu G."/>
            <person name="Chen S."/>
        </authorList>
    </citation>
    <scope>NUCLEOTIDE SEQUENCE [LARGE SCALE GENOMIC DNA]</scope>
    <source>
        <strain evidence="9">SC-2020</strain>
    </source>
</reference>
<evidence type="ECO:0000256" key="3">
    <source>
        <dbReference type="ARBA" id="ARBA00022729"/>
    </source>
</evidence>
<dbReference type="SUPFAM" id="SSF52058">
    <property type="entry name" value="L domain-like"/>
    <property type="match status" value="1"/>
</dbReference>
<comment type="subcellular location">
    <subcellularLocation>
        <location evidence="1">Membrane</location>
    </subcellularLocation>
</comment>
<evidence type="ECO:0000313" key="9">
    <source>
        <dbReference type="EMBL" id="KAJ6958414.1"/>
    </source>
</evidence>
<sequence>MAGLLLQLLLTVFVMAVSLQGWLPLGCLEEERTALLQLKDALNYPNGTSLPSWIDGDAHCCSWESIVCNSSTGRVTILALDSTRNWELGDWYLNDSLFLPFQELNVLSLSANRIAGWVKNKGSSNLSALILNNITTYGSSLQLLLSLRAFPNLTKLDLSNNDFRGKILGFLDLKNLEYLDLSYNTLNNSIFQTIGNDFSGPLPPRFGTSSKLRYVYLSKNKLEGPIAMTFYNALEIMTLDLSHNDLTGRIPEWIDRLSNLRFLLLSYNNLEGEIPIRLCRSYSETVKRFKIWVDKPMVHFGPMKHIYSIEGQFIDEMDNGKSPFGP</sequence>
<dbReference type="GO" id="GO:0016020">
    <property type="term" value="C:membrane"/>
    <property type="evidence" value="ECO:0007669"/>
    <property type="project" value="UniProtKB-SubCell"/>
</dbReference>
<dbReference type="PANTHER" id="PTHR48065">
    <property type="entry name" value="OS10G0469600 PROTEIN"/>
    <property type="match status" value="1"/>
</dbReference>
<keyword evidence="4" id="KW-0677">Repeat</keyword>
<evidence type="ECO:0000256" key="4">
    <source>
        <dbReference type="ARBA" id="ARBA00022737"/>
    </source>
</evidence>
<comment type="caution">
    <text evidence="9">The sequence shown here is derived from an EMBL/GenBank/DDBJ whole genome shotgun (WGS) entry which is preliminary data.</text>
</comment>
<evidence type="ECO:0000313" key="10">
    <source>
        <dbReference type="Proteomes" id="UP001164929"/>
    </source>
</evidence>
<gene>
    <name evidence="9" type="ORF">NC653_040150</name>
</gene>
<dbReference type="PANTHER" id="PTHR48065:SF7">
    <property type="entry name" value="LEUCINE-RICH REPEAT-CONTAINING N-TERMINAL PLANT-TYPE DOMAIN-CONTAINING PROTEIN"/>
    <property type="match status" value="1"/>
</dbReference>
<name>A0AAD6LD35_9ROSI</name>
<evidence type="ECO:0000259" key="8">
    <source>
        <dbReference type="Pfam" id="PF08263"/>
    </source>
</evidence>
<dbReference type="Pfam" id="PF13855">
    <property type="entry name" value="LRR_8"/>
    <property type="match status" value="1"/>
</dbReference>
<feature type="chain" id="PRO_5042089753" description="Leucine-rich repeat-containing N-terminal plant-type domain-containing protein" evidence="7">
    <location>
        <begin position="17"/>
        <end position="326"/>
    </location>
</feature>
<evidence type="ECO:0000256" key="7">
    <source>
        <dbReference type="SAM" id="SignalP"/>
    </source>
</evidence>
<evidence type="ECO:0000256" key="2">
    <source>
        <dbReference type="ARBA" id="ARBA00022614"/>
    </source>
</evidence>
<dbReference type="AlphaFoldDB" id="A0AAD6LD35"/>
<keyword evidence="5" id="KW-0472">Membrane</keyword>
<dbReference type="InterPro" id="IPR032675">
    <property type="entry name" value="LRR_dom_sf"/>
</dbReference>
<evidence type="ECO:0000256" key="6">
    <source>
        <dbReference type="ARBA" id="ARBA00023180"/>
    </source>
</evidence>
<evidence type="ECO:0000256" key="5">
    <source>
        <dbReference type="ARBA" id="ARBA00023136"/>
    </source>
</evidence>
<feature type="signal peptide" evidence="7">
    <location>
        <begin position="1"/>
        <end position="16"/>
    </location>
</feature>
<proteinExistence type="predicted"/>
<dbReference type="Pfam" id="PF00560">
    <property type="entry name" value="LRR_1"/>
    <property type="match status" value="2"/>
</dbReference>
<keyword evidence="2" id="KW-0433">Leucine-rich repeat</keyword>
<dbReference type="Gene3D" id="3.80.10.10">
    <property type="entry name" value="Ribonuclease Inhibitor"/>
    <property type="match status" value="2"/>
</dbReference>